<dbReference type="GO" id="GO:0002949">
    <property type="term" value="P:tRNA threonylcarbamoyladenosine modification"/>
    <property type="evidence" value="ECO:0007669"/>
    <property type="project" value="UniProtKB-UniRule"/>
</dbReference>
<evidence type="ECO:0000256" key="4">
    <source>
        <dbReference type="ARBA" id="ARBA00022694"/>
    </source>
</evidence>
<dbReference type="HOGENOM" id="CLU_023208_2_2_2"/>
<dbReference type="Gene3D" id="3.30.420.40">
    <property type="match status" value="2"/>
</dbReference>
<feature type="binding site" evidence="9">
    <location>
        <position position="179"/>
    </location>
    <ligand>
        <name>substrate</name>
    </ligand>
</feature>
<feature type="binding site" evidence="9">
    <location>
        <position position="109"/>
    </location>
    <ligand>
        <name>Fe cation</name>
        <dbReference type="ChEBI" id="CHEBI:24875"/>
    </ligand>
</feature>
<dbReference type="GO" id="GO:0005506">
    <property type="term" value="F:iron ion binding"/>
    <property type="evidence" value="ECO:0007669"/>
    <property type="project" value="UniProtKB-UniRule"/>
</dbReference>
<comment type="caution">
    <text evidence="9">Lacks conserved residue(s) required for the propagation of feature annotation.</text>
</comment>
<feature type="binding site" evidence="9">
    <location>
        <position position="130"/>
    </location>
    <ligand>
        <name>Fe cation</name>
        <dbReference type="ChEBI" id="CHEBI:24875"/>
    </ligand>
</feature>
<accession>A0A0F7FJ13</accession>
<organism evidence="11 12">
    <name type="scientific">Infirmifilum uzonense</name>
    <dbReference type="NCBI Taxonomy" id="1550241"/>
    <lineage>
        <taxon>Archaea</taxon>
        <taxon>Thermoproteota</taxon>
        <taxon>Thermoprotei</taxon>
        <taxon>Thermofilales</taxon>
        <taxon>Thermofilaceae</taxon>
        <taxon>Infirmifilum</taxon>
    </lineage>
</organism>
<evidence type="ECO:0000313" key="12">
    <source>
        <dbReference type="Proteomes" id="UP000067434"/>
    </source>
</evidence>
<feature type="binding site" evidence="9">
    <location>
        <begin position="130"/>
        <end position="134"/>
    </location>
    <ligand>
        <name>substrate</name>
    </ligand>
</feature>
<keyword evidence="4 9" id="KW-0819">tRNA processing</keyword>
<feature type="binding site" evidence="9">
    <location>
        <position position="260"/>
    </location>
    <ligand>
        <name>substrate</name>
    </ligand>
</feature>
<gene>
    <name evidence="9" type="primary">kae1</name>
    <name evidence="11" type="ORF">MA03_07050</name>
</gene>
<dbReference type="OrthoDB" id="6818at2157"/>
<dbReference type="STRING" id="1550241.MA03_07050"/>
<dbReference type="GO" id="GO:0061711">
    <property type="term" value="F:tRNA N(6)-L-threonylcarbamoyladenine synthase activity"/>
    <property type="evidence" value="ECO:0007669"/>
    <property type="project" value="UniProtKB-EC"/>
</dbReference>
<dbReference type="EC" id="2.3.1.234" evidence="9"/>
<keyword evidence="6 9" id="KW-0408">Iron</keyword>
<protein>
    <recommendedName>
        <fullName evidence="9">tRNA N6-adenosine threonylcarbamoyltransferase</fullName>
        <ecNumber evidence="9">2.3.1.234</ecNumber>
    </recommendedName>
    <alternativeName>
        <fullName evidence="9">N6-L-threonylcarbamoyladenine synthase</fullName>
        <shortName evidence="9">t(6)A synthase</shortName>
    </alternativeName>
    <alternativeName>
        <fullName evidence="9">t(6)A37 threonylcarbamoyladenosine biosynthesis protein Kae1</fullName>
    </alternativeName>
    <alternativeName>
        <fullName evidence="9">tRNA threonylcarbamoyladenosine biosynthesis protein Kae1</fullName>
    </alternativeName>
</protein>
<dbReference type="Pfam" id="PF00814">
    <property type="entry name" value="TsaD"/>
    <property type="match status" value="1"/>
</dbReference>
<dbReference type="InterPro" id="IPR017861">
    <property type="entry name" value="KAE1/TsaD"/>
</dbReference>
<evidence type="ECO:0000256" key="5">
    <source>
        <dbReference type="ARBA" id="ARBA00022723"/>
    </source>
</evidence>
<dbReference type="InterPro" id="IPR043129">
    <property type="entry name" value="ATPase_NBD"/>
</dbReference>
<evidence type="ECO:0000256" key="3">
    <source>
        <dbReference type="ARBA" id="ARBA00022679"/>
    </source>
</evidence>
<dbReference type="InterPro" id="IPR034680">
    <property type="entry name" value="Kae1_archaea_euk"/>
</dbReference>
<evidence type="ECO:0000259" key="10">
    <source>
        <dbReference type="Pfam" id="PF00814"/>
    </source>
</evidence>
<keyword evidence="5 9" id="KW-0479">Metal-binding</keyword>
<keyword evidence="7 9" id="KW-0012">Acyltransferase</keyword>
<evidence type="ECO:0000256" key="7">
    <source>
        <dbReference type="ARBA" id="ARBA00023315"/>
    </source>
</evidence>
<name>A0A0F7FJ13_9CREN</name>
<reference evidence="11 12" key="1">
    <citation type="journal article" date="2015" name="Stand. Genomic Sci.">
        <title>Complete genome sequence of and proposal of Thermofilum uzonense sp. nov. a novel hyperthermophilic crenarchaeon and emended description of the genus Thermofilum.</title>
        <authorList>
            <person name="Toshchakov S.V."/>
            <person name="Korzhenkov A.A."/>
            <person name="Samarov N.I."/>
            <person name="Mazunin I.O."/>
            <person name="Mozhey O.I."/>
            <person name="Shmyr I.S."/>
            <person name="Derbikova K.S."/>
            <person name="Taranov E.A."/>
            <person name="Dominova I.N."/>
            <person name="Bonch-Osmolovskaya E.A."/>
            <person name="Patrushev M.V."/>
            <person name="Podosokorskaya O.A."/>
            <person name="Kublanov I.V."/>
        </authorList>
    </citation>
    <scope>NUCLEOTIDE SEQUENCE [LARGE SCALE GENOMIC DNA]</scope>
    <source>
        <strain evidence="11 12">1807-2</strain>
    </source>
</reference>
<dbReference type="EMBL" id="CP009961">
    <property type="protein sequence ID" value="AKG39424.1"/>
    <property type="molecule type" value="Genomic_DNA"/>
</dbReference>
<dbReference type="KEGG" id="thf:MA03_07050"/>
<dbReference type="AlphaFoldDB" id="A0A0F7FJ13"/>
<proteinExistence type="inferred from homology"/>
<keyword evidence="2 9" id="KW-0963">Cytoplasm</keyword>
<dbReference type="Proteomes" id="UP000067434">
    <property type="component" value="Chromosome"/>
</dbReference>
<keyword evidence="3 9" id="KW-0808">Transferase</keyword>
<feature type="binding site" evidence="9">
    <location>
        <position position="113"/>
    </location>
    <ligand>
        <name>Fe cation</name>
        <dbReference type="ChEBI" id="CHEBI:24875"/>
    </ligand>
</feature>
<dbReference type="PRINTS" id="PR00789">
    <property type="entry name" value="OSIALOPTASE"/>
</dbReference>
<evidence type="ECO:0000256" key="6">
    <source>
        <dbReference type="ARBA" id="ARBA00023004"/>
    </source>
</evidence>
<feature type="domain" description="Gcp-like" evidence="10">
    <location>
        <begin position="24"/>
        <end position="295"/>
    </location>
</feature>
<evidence type="ECO:0000256" key="8">
    <source>
        <dbReference type="ARBA" id="ARBA00048117"/>
    </source>
</evidence>
<dbReference type="NCBIfam" id="TIGR03722">
    <property type="entry name" value="arch_KAE1"/>
    <property type="match status" value="1"/>
</dbReference>
<feature type="binding site" evidence="9">
    <location>
        <position position="162"/>
    </location>
    <ligand>
        <name>substrate</name>
    </ligand>
</feature>
<comment type="function">
    <text evidence="9">Required for the formation of a threonylcarbamoyl group on adenosine at position 37 (t(6)A37) in tRNAs that read codons beginning with adenine. Is probably involved in the transfer of the threonylcarbamoyl moiety of threonylcarbamoyl-AMP (TC-AMP) to the N6 group of A37.</text>
</comment>
<evidence type="ECO:0000256" key="9">
    <source>
        <dbReference type="HAMAP-Rule" id="MF_01446"/>
    </source>
</evidence>
<dbReference type="HAMAP" id="MF_01446">
    <property type="entry name" value="Kae1"/>
    <property type="match status" value="1"/>
</dbReference>
<dbReference type="NCBIfam" id="TIGR00329">
    <property type="entry name" value="gcp_kae1"/>
    <property type="match status" value="1"/>
</dbReference>
<dbReference type="SUPFAM" id="SSF53067">
    <property type="entry name" value="Actin-like ATPase domain"/>
    <property type="match status" value="1"/>
</dbReference>
<dbReference type="GO" id="GO:0005737">
    <property type="term" value="C:cytoplasm"/>
    <property type="evidence" value="ECO:0007669"/>
    <property type="project" value="UniProtKB-SubCell"/>
</dbReference>
<comment type="subcellular location">
    <subcellularLocation>
        <location evidence="1 9">Cytoplasm</location>
    </subcellularLocation>
</comment>
<evidence type="ECO:0000256" key="1">
    <source>
        <dbReference type="ARBA" id="ARBA00004496"/>
    </source>
</evidence>
<evidence type="ECO:0000256" key="2">
    <source>
        <dbReference type="ARBA" id="ARBA00022490"/>
    </source>
</evidence>
<evidence type="ECO:0000313" key="11">
    <source>
        <dbReference type="EMBL" id="AKG39424.1"/>
    </source>
</evidence>
<dbReference type="GO" id="GO:0000408">
    <property type="term" value="C:EKC/KEOPS complex"/>
    <property type="evidence" value="ECO:0007669"/>
    <property type="project" value="InterPro"/>
</dbReference>
<dbReference type="InterPro" id="IPR000905">
    <property type="entry name" value="Gcp-like_dom"/>
</dbReference>
<comment type="catalytic activity">
    <reaction evidence="8 9">
        <text>L-threonylcarbamoyladenylate + adenosine(37) in tRNA = N(6)-L-threonylcarbamoyladenosine(37) in tRNA + AMP + H(+)</text>
        <dbReference type="Rhea" id="RHEA:37059"/>
        <dbReference type="Rhea" id="RHEA-COMP:10162"/>
        <dbReference type="Rhea" id="RHEA-COMP:10163"/>
        <dbReference type="ChEBI" id="CHEBI:15378"/>
        <dbReference type="ChEBI" id="CHEBI:73682"/>
        <dbReference type="ChEBI" id="CHEBI:74411"/>
        <dbReference type="ChEBI" id="CHEBI:74418"/>
        <dbReference type="ChEBI" id="CHEBI:456215"/>
        <dbReference type="EC" id="2.3.1.234"/>
    </reaction>
</comment>
<comment type="cofactor">
    <cofactor evidence="9">
        <name>Fe(2+)</name>
        <dbReference type="ChEBI" id="CHEBI:29033"/>
    </cofactor>
    <text evidence="9">Binds 1 Fe(2+) ion per subunit.</text>
</comment>
<dbReference type="GeneID" id="25401975"/>
<dbReference type="RefSeq" id="WP_052884942.1">
    <property type="nucleotide sequence ID" value="NZ_CP009961.1"/>
</dbReference>
<sequence length="329" mass="35471">MTIVLGIESTAHTFGVGIATERGEILANVFKTYRPPSGGIKPSEAAEHHSKVAPGVLKEALRKASLDPPDLDAIAVALGPGMGPCLRVGATLARYLALKYDKPLVPVNHAVAHIEIALLTTGFKDPVIVYVAGGNTIISAFNAGRYRVFGETLDIPIGNCLDTFAREIGLGFPGVPKLEELARKGSNYIELPYVVKGQDLSYSGLLTYALKLYKEGSYKLEDLCFSLLETAYSMLVEVTERAVAHTGKREVVLTGGVARSELLSRKLQLMAESRGVSFARVLGELAGDNGAMIAYTGALAYTSGITIPVEESRIRPLWRLDEVDIPWRK</sequence>
<comment type="similarity">
    <text evidence="9">Belongs to the KAE1 / TsaD family.</text>
</comment>
<keyword evidence="12" id="KW-1185">Reference proteome</keyword>
<dbReference type="PATRIC" id="fig|1550241.5.peg.1461"/>
<dbReference type="CDD" id="cd24131">
    <property type="entry name" value="ASKHA_NBD_Kae1_arch_bac"/>
    <property type="match status" value="1"/>
</dbReference>
<dbReference type="FunFam" id="3.30.420.40:FF:000038">
    <property type="entry name" value="Probable tRNA N6-adenosine threonylcarbamoyltransferase"/>
    <property type="match status" value="1"/>
</dbReference>
<dbReference type="PANTHER" id="PTHR11735">
    <property type="entry name" value="TRNA N6-ADENOSINE THREONYLCARBAMOYLTRANSFERASE"/>
    <property type="match status" value="1"/>
</dbReference>
<dbReference type="PANTHER" id="PTHR11735:SF14">
    <property type="entry name" value="TRNA N6-ADENOSINE THREONYLCARBAMOYLTRANSFERASE"/>
    <property type="match status" value="1"/>
</dbReference>
<feature type="binding site" evidence="9">
    <location>
        <position position="288"/>
    </location>
    <ligand>
        <name>Fe cation</name>
        <dbReference type="ChEBI" id="CHEBI:24875"/>
    </ligand>
</feature>